<comment type="caution">
    <text evidence="2">The sequence shown here is derived from an EMBL/GenBank/DDBJ whole genome shotgun (WGS) entry which is preliminary data.</text>
</comment>
<evidence type="ECO:0000313" key="2">
    <source>
        <dbReference type="EMBL" id="CAG8686864.1"/>
    </source>
</evidence>
<dbReference type="Proteomes" id="UP000789831">
    <property type="component" value="Unassembled WGS sequence"/>
</dbReference>
<gene>
    <name evidence="2" type="ORF">AGERDE_LOCUS12940</name>
</gene>
<evidence type="ECO:0000313" key="3">
    <source>
        <dbReference type="Proteomes" id="UP000789831"/>
    </source>
</evidence>
<protein>
    <submittedName>
        <fullName evidence="2">2175_t:CDS:1</fullName>
    </submittedName>
</protein>
<dbReference type="AlphaFoldDB" id="A0A9N9ERL9"/>
<feature type="non-terminal residue" evidence="2">
    <location>
        <position position="1"/>
    </location>
</feature>
<dbReference type="OrthoDB" id="2437347at2759"/>
<evidence type="ECO:0000256" key="1">
    <source>
        <dbReference type="SAM" id="MobiDB-lite"/>
    </source>
</evidence>
<proteinExistence type="predicted"/>
<accession>A0A9N9ERL9</accession>
<name>A0A9N9ERL9_9GLOM</name>
<feature type="region of interest" description="Disordered" evidence="1">
    <location>
        <begin position="49"/>
        <end position="71"/>
    </location>
</feature>
<reference evidence="2" key="1">
    <citation type="submission" date="2021-06" db="EMBL/GenBank/DDBJ databases">
        <authorList>
            <person name="Kallberg Y."/>
            <person name="Tangrot J."/>
            <person name="Rosling A."/>
        </authorList>
    </citation>
    <scope>NUCLEOTIDE SEQUENCE</scope>
    <source>
        <strain evidence="2">MT106</strain>
    </source>
</reference>
<keyword evidence="3" id="KW-1185">Reference proteome</keyword>
<dbReference type="EMBL" id="CAJVPL010012610">
    <property type="protein sequence ID" value="CAG8686864.1"/>
    <property type="molecule type" value="Genomic_DNA"/>
</dbReference>
<organism evidence="2 3">
    <name type="scientific">Ambispora gerdemannii</name>
    <dbReference type="NCBI Taxonomy" id="144530"/>
    <lineage>
        <taxon>Eukaryota</taxon>
        <taxon>Fungi</taxon>
        <taxon>Fungi incertae sedis</taxon>
        <taxon>Mucoromycota</taxon>
        <taxon>Glomeromycotina</taxon>
        <taxon>Glomeromycetes</taxon>
        <taxon>Archaeosporales</taxon>
        <taxon>Ambisporaceae</taxon>
        <taxon>Ambispora</taxon>
    </lineage>
</organism>
<sequence length="71" mass="7724">PKGVVDGQQYKEASKDMIMILVPRTNTRGRGEYPQASEQTIVKELGKLAPTGEDAGYPQLDGKTPWSFTAA</sequence>